<comment type="caution">
    <text evidence="2">The sequence shown here is derived from an EMBL/GenBank/DDBJ whole genome shotgun (WGS) entry which is preliminary data.</text>
</comment>
<gene>
    <name evidence="2" type="ORF">ODALV1_LOCUS5789</name>
</gene>
<feature type="region of interest" description="Disordered" evidence="1">
    <location>
        <begin position="278"/>
        <end position="297"/>
    </location>
</feature>
<organism evidence="2 3">
    <name type="scientific">Orchesella dallaii</name>
    <dbReference type="NCBI Taxonomy" id="48710"/>
    <lineage>
        <taxon>Eukaryota</taxon>
        <taxon>Metazoa</taxon>
        <taxon>Ecdysozoa</taxon>
        <taxon>Arthropoda</taxon>
        <taxon>Hexapoda</taxon>
        <taxon>Collembola</taxon>
        <taxon>Entomobryomorpha</taxon>
        <taxon>Entomobryoidea</taxon>
        <taxon>Orchesellidae</taxon>
        <taxon>Orchesellinae</taxon>
        <taxon>Orchesella</taxon>
    </lineage>
</organism>
<feature type="region of interest" description="Disordered" evidence="1">
    <location>
        <begin position="1"/>
        <end position="59"/>
    </location>
</feature>
<name>A0ABP1Q033_9HEXA</name>
<dbReference type="Proteomes" id="UP001642540">
    <property type="component" value="Unassembled WGS sequence"/>
</dbReference>
<evidence type="ECO:0000313" key="3">
    <source>
        <dbReference type="Proteomes" id="UP001642540"/>
    </source>
</evidence>
<sequence length="297" mass="30444">MKVQSTASGQLATLVKSTGGPPGQQNPGGPMAFPVHVSKINTKGGSPGGPGGPKQQPVQTLGVQQVMIQRRQPDVGPPQTVQQQQHNAQQAMVAASQASAAQGKITHITTQVTPQGNIPTHVVVQTTQKQLPNTLAVQQLQQVFKQVGATSQVINQSGQVLQAQMIAKPLGVNPNTITVTTSGATSSGPLQLTPSSTSTASLVHIPSMVQGAGSSPIHARIVPVSVNVTQQPGGVKQTIQVVSGHPPPNATIIGTGQMSVRPPVVSASTVQQVVNNFPLKLPPTSTSGSGNNPNEDN</sequence>
<dbReference type="EMBL" id="CAXLJM020000018">
    <property type="protein sequence ID" value="CAL8084422.1"/>
    <property type="molecule type" value="Genomic_DNA"/>
</dbReference>
<feature type="compositionally biased region" description="Polar residues" evidence="1">
    <location>
        <begin position="1"/>
        <end position="11"/>
    </location>
</feature>
<evidence type="ECO:0000313" key="2">
    <source>
        <dbReference type="EMBL" id="CAL8084422.1"/>
    </source>
</evidence>
<reference evidence="2 3" key="1">
    <citation type="submission" date="2024-08" db="EMBL/GenBank/DDBJ databases">
        <authorList>
            <person name="Cucini C."/>
            <person name="Frati F."/>
        </authorList>
    </citation>
    <scope>NUCLEOTIDE SEQUENCE [LARGE SCALE GENOMIC DNA]</scope>
</reference>
<feature type="compositionally biased region" description="Polar residues" evidence="1">
    <location>
        <begin position="283"/>
        <end position="297"/>
    </location>
</feature>
<protein>
    <submittedName>
        <fullName evidence="2">Uncharacterized protein</fullName>
    </submittedName>
</protein>
<proteinExistence type="predicted"/>
<accession>A0ABP1Q033</accession>
<keyword evidence="3" id="KW-1185">Reference proteome</keyword>
<evidence type="ECO:0000256" key="1">
    <source>
        <dbReference type="SAM" id="MobiDB-lite"/>
    </source>
</evidence>